<gene>
    <name evidence="1" type="ORF">EVAR_10101_1</name>
</gene>
<name>A0A4C1UCY8_EUMVA</name>
<protein>
    <submittedName>
        <fullName evidence="1">Uncharacterized protein</fullName>
    </submittedName>
</protein>
<accession>A0A4C1UCY8</accession>
<sequence>MGSALKNYLTSTLPLNSSLFRSQEIPSGPGVLPSYASYKTFCHVREKNFDVLHLIVRLDGRKILKMHVVTTSHSDDSGSCRLFPTRDCPTDIYP</sequence>
<organism evidence="1 2">
    <name type="scientific">Eumeta variegata</name>
    <name type="common">Bagworm moth</name>
    <name type="synonym">Eumeta japonica</name>
    <dbReference type="NCBI Taxonomy" id="151549"/>
    <lineage>
        <taxon>Eukaryota</taxon>
        <taxon>Metazoa</taxon>
        <taxon>Ecdysozoa</taxon>
        <taxon>Arthropoda</taxon>
        <taxon>Hexapoda</taxon>
        <taxon>Insecta</taxon>
        <taxon>Pterygota</taxon>
        <taxon>Neoptera</taxon>
        <taxon>Endopterygota</taxon>
        <taxon>Lepidoptera</taxon>
        <taxon>Glossata</taxon>
        <taxon>Ditrysia</taxon>
        <taxon>Tineoidea</taxon>
        <taxon>Psychidae</taxon>
        <taxon>Oiketicinae</taxon>
        <taxon>Eumeta</taxon>
    </lineage>
</organism>
<reference evidence="1 2" key="1">
    <citation type="journal article" date="2019" name="Commun. Biol.">
        <title>The bagworm genome reveals a unique fibroin gene that provides high tensile strength.</title>
        <authorList>
            <person name="Kono N."/>
            <person name="Nakamura H."/>
            <person name="Ohtoshi R."/>
            <person name="Tomita M."/>
            <person name="Numata K."/>
            <person name="Arakawa K."/>
        </authorList>
    </citation>
    <scope>NUCLEOTIDE SEQUENCE [LARGE SCALE GENOMIC DNA]</scope>
</reference>
<dbReference type="AlphaFoldDB" id="A0A4C1UCY8"/>
<proteinExistence type="predicted"/>
<comment type="caution">
    <text evidence="1">The sequence shown here is derived from an EMBL/GenBank/DDBJ whole genome shotgun (WGS) entry which is preliminary data.</text>
</comment>
<keyword evidence="2" id="KW-1185">Reference proteome</keyword>
<dbReference type="Proteomes" id="UP000299102">
    <property type="component" value="Unassembled WGS sequence"/>
</dbReference>
<evidence type="ECO:0000313" key="2">
    <source>
        <dbReference type="Proteomes" id="UP000299102"/>
    </source>
</evidence>
<evidence type="ECO:0000313" key="1">
    <source>
        <dbReference type="EMBL" id="GBP24000.1"/>
    </source>
</evidence>
<dbReference type="EMBL" id="BGZK01000156">
    <property type="protein sequence ID" value="GBP24000.1"/>
    <property type="molecule type" value="Genomic_DNA"/>
</dbReference>